<dbReference type="SUPFAM" id="SSF89550">
    <property type="entry name" value="PHP domain-like"/>
    <property type="match status" value="1"/>
</dbReference>
<dbReference type="RefSeq" id="WP_268046701.1">
    <property type="nucleotide sequence ID" value="NZ_CP104064.1"/>
</dbReference>
<protein>
    <submittedName>
        <fullName evidence="1">Endonuclease Q family protein</fullName>
    </submittedName>
</protein>
<organism evidence="1 2">
    <name type="scientific">Alicyclobacillus dauci</name>
    <dbReference type="NCBI Taxonomy" id="1475485"/>
    <lineage>
        <taxon>Bacteria</taxon>
        <taxon>Bacillati</taxon>
        <taxon>Bacillota</taxon>
        <taxon>Bacilli</taxon>
        <taxon>Bacillales</taxon>
        <taxon>Alicyclobacillaceae</taxon>
        <taxon>Alicyclobacillus</taxon>
    </lineage>
</organism>
<dbReference type="InterPro" id="IPR010994">
    <property type="entry name" value="RuvA_2-like"/>
</dbReference>
<dbReference type="CDD" id="cd19067">
    <property type="entry name" value="PfuEndoQ-like"/>
    <property type="match status" value="1"/>
</dbReference>
<keyword evidence="1" id="KW-0255">Endonuclease</keyword>
<sequence>MNSYHADFHVHIGRSLGKPVKIAAGSKLTLDNLLYHSAFVKGLDVVTVIDGVCDNVLTEVKQKMDQGDLIPVNGGGLMYRDRLLVILGSEIELAGPHGGAAHFGCWFPDVESASDFNTWLQTVQKNTSLSSQRARTDAATLLEETHTRGGLFVIHHAFTPFKGILGRCVSRIEDFLDPALVDALELGLSADTLMADRLSELANFTFITNSDAHGLDNIAREYNRISMKRPSFNEVRAVLHSVNGRRVEANYGLHPQQGKYYRTRCRHCDTVVSSADDTCLCGNDKGHVYGVWDRLEEISDLAAAVHPKHRPPYIHHVPLRDIPGLGPRGYQKLMAAFGTELAVRQRATHSQLTDVLGEHMGQIVARALQGDFTWQVGGAGTYGKLVM</sequence>
<gene>
    <name evidence="1" type="ORF">NZD86_11520</name>
</gene>
<keyword evidence="2" id="KW-1185">Reference proteome</keyword>
<dbReference type="EMBL" id="CP104064">
    <property type="protein sequence ID" value="WAH39052.1"/>
    <property type="molecule type" value="Genomic_DNA"/>
</dbReference>
<reference evidence="1" key="1">
    <citation type="submission" date="2022-08" db="EMBL/GenBank/DDBJ databases">
        <title>Alicyclobacillus dauci DSM2870, complete genome.</title>
        <authorList>
            <person name="Wang Q."/>
            <person name="Cai R."/>
            <person name="Wang Z."/>
        </authorList>
    </citation>
    <scope>NUCLEOTIDE SEQUENCE</scope>
    <source>
        <strain evidence="1">DSM 28700</strain>
    </source>
</reference>
<dbReference type="Proteomes" id="UP001164803">
    <property type="component" value="Chromosome"/>
</dbReference>
<name>A0ABY6Z909_9BACL</name>
<dbReference type="PANTHER" id="PTHR40084">
    <property type="entry name" value="PHOSPHOHYDROLASE, PHP FAMILY"/>
    <property type="match status" value="1"/>
</dbReference>
<dbReference type="Gene3D" id="3.20.20.140">
    <property type="entry name" value="Metal-dependent hydrolases"/>
    <property type="match status" value="1"/>
</dbReference>
<dbReference type="GO" id="GO:0004519">
    <property type="term" value="F:endonuclease activity"/>
    <property type="evidence" value="ECO:0007669"/>
    <property type="project" value="UniProtKB-KW"/>
</dbReference>
<evidence type="ECO:0000313" key="1">
    <source>
        <dbReference type="EMBL" id="WAH39052.1"/>
    </source>
</evidence>
<proteinExistence type="predicted"/>
<dbReference type="PANTHER" id="PTHR40084:SF1">
    <property type="entry name" value="PHOSPHOTRANSFERASE"/>
    <property type="match status" value="1"/>
</dbReference>
<evidence type="ECO:0000313" key="2">
    <source>
        <dbReference type="Proteomes" id="UP001164803"/>
    </source>
</evidence>
<dbReference type="InterPro" id="IPR016195">
    <property type="entry name" value="Pol/histidinol_Pase-like"/>
</dbReference>
<keyword evidence="1" id="KW-0540">Nuclease</keyword>
<accession>A0ABY6Z909</accession>
<dbReference type="SUPFAM" id="SSF47781">
    <property type="entry name" value="RuvA domain 2-like"/>
    <property type="match status" value="1"/>
</dbReference>
<keyword evidence="1" id="KW-0378">Hydrolase</keyword>